<dbReference type="EMBL" id="MFKF01000023">
    <property type="protein sequence ID" value="OGG56871.1"/>
    <property type="molecule type" value="Genomic_DNA"/>
</dbReference>
<dbReference type="Proteomes" id="UP000178606">
    <property type="component" value="Unassembled WGS sequence"/>
</dbReference>
<evidence type="ECO:0000313" key="3">
    <source>
        <dbReference type="Proteomes" id="UP000178606"/>
    </source>
</evidence>
<protein>
    <recommendedName>
        <fullName evidence="1">HTH cro/C1-type domain-containing protein</fullName>
    </recommendedName>
</protein>
<evidence type="ECO:0000313" key="2">
    <source>
        <dbReference type="EMBL" id="OGG56871.1"/>
    </source>
</evidence>
<gene>
    <name evidence="2" type="ORF">A3F84_10805</name>
</gene>
<sequence>MTLKEAIEKEVISQGISAIDISKASGVSKATIYNILNGLTDDARIRPSTKRAIARGCNRELRLLSDGGVEFVRPGLKTESPEILSGATVRLRYAAGRPFLSDGFCQEAFDWLHDMERAGRVPRCDIVNRVFQKRPDFLSLSLENAGHSEVTSVIFSLAVSIPKGRLQRTFSFSGLRPTPPLARAEVTLFLSEAEFDFDVEISQVALNDVEGEACAAAWEHEKANVYRFRRQ</sequence>
<evidence type="ECO:0000259" key="1">
    <source>
        <dbReference type="SMART" id="SM00530"/>
    </source>
</evidence>
<dbReference type="CDD" id="cd00093">
    <property type="entry name" value="HTH_XRE"/>
    <property type="match status" value="1"/>
</dbReference>
<reference evidence="2 3" key="1">
    <citation type="journal article" date="2016" name="Nat. Commun.">
        <title>Thousands of microbial genomes shed light on interconnected biogeochemical processes in an aquifer system.</title>
        <authorList>
            <person name="Anantharaman K."/>
            <person name="Brown C.T."/>
            <person name="Hug L.A."/>
            <person name="Sharon I."/>
            <person name="Castelle C.J."/>
            <person name="Probst A.J."/>
            <person name="Thomas B.C."/>
            <person name="Singh A."/>
            <person name="Wilkins M.J."/>
            <person name="Karaoz U."/>
            <person name="Brodie E.L."/>
            <person name="Williams K.H."/>
            <person name="Hubbard S.S."/>
            <person name="Banfield J.F."/>
        </authorList>
    </citation>
    <scope>NUCLEOTIDE SEQUENCE [LARGE SCALE GENOMIC DNA]</scope>
    <source>
        <strain evidence="3">RIFCSPLOWO2_12_FULL_64_10</strain>
    </source>
</reference>
<proteinExistence type="predicted"/>
<accession>A0A1F6D6A5</accession>
<name>A0A1F6D6A5_HANXR</name>
<dbReference type="AlphaFoldDB" id="A0A1F6D6A5"/>
<organism evidence="2 3">
    <name type="scientific">Handelsmanbacteria sp. (strain RIFCSPLOWO2_12_FULL_64_10)</name>
    <dbReference type="NCBI Taxonomy" id="1817868"/>
    <lineage>
        <taxon>Bacteria</taxon>
        <taxon>Candidatus Handelsmaniibacteriota</taxon>
    </lineage>
</organism>
<dbReference type="SMART" id="SM00530">
    <property type="entry name" value="HTH_XRE"/>
    <property type="match status" value="1"/>
</dbReference>
<dbReference type="InterPro" id="IPR001387">
    <property type="entry name" value="Cro/C1-type_HTH"/>
</dbReference>
<feature type="domain" description="HTH cro/C1-type" evidence="1">
    <location>
        <begin position="2"/>
        <end position="64"/>
    </location>
</feature>
<comment type="caution">
    <text evidence="2">The sequence shown here is derived from an EMBL/GenBank/DDBJ whole genome shotgun (WGS) entry which is preliminary data.</text>
</comment>